<dbReference type="InterPro" id="IPR000276">
    <property type="entry name" value="GPCR_Rhodpsn"/>
</dbReference>
<keyword evidence="5 6" id="KW-0472">Membrane</keyword>
<evidence type="ECO:0000256" key="5">
    <source>
        <dbReference type="ARBA" id="ARBA00023136"/>
    </source>
</evidence>
<evidence type="ECO:0000313" key="8">
    <source>
        <dbReference type="EMBL" id="RMX40362.1"/>
    </source>
</evidence>
<dbReference type="Proteomes" id="UP000275408">
    <property type="component" value="Unassembled WGS sequence"/>
</dbReference>
<dbReference type="EMBL" id="RCHS01003655">
    <property type="protein sequence ID" value="RMX40362.1"/>
    <property type="molecule type" value="Genomic_DNA"/>
</dbReference>
<comment type="caution">
    <text evidence="8">The sequence shown here is derived from an EMBL/GenBank/DDBJ whole genome shotgun (WGS) entry which is preliminary data.</text>
</comment>
<dbReference type="PRINTS" id="PR00237">
    <property type="entry name" value="GPCRRHODOPSN"/>
</dbReference>
<feature type="domain" description="G-protein coupled receptors family 1 profile" evidence="7">
    <location>
        <begin position="56"/>
        <end position="301"/>
    </location>
</feature>
<protein>
    <recommendedName>
        <fullName evidence="7">G-protein coupled receptors family 1 profile domain-containing protein</fullName>
    </recommendedName>
</protein>
<evidence type="ECO:0000256" key="2">
    <source>
        <dbReference type="ARBA" id="ARBA00022475"/>
    </source>
</evidence>
<feature type="transmembrane region" description="Helical" evidence="6">
    <location>
        <begin position="195"/>
        <end position="216"/>
    </location>
</feature>
<proteinExistence type="predicted"/>
<evidence type="ECO:0000256" key="3">
    <source>
        <dbReference type="ARBA" id="ARBA00022692"/>
    </source>
</evidence>
<keyword evidence="9" id="KW-1185">Reference proteome</keyword>
<comment type="subcellular location">
    <subcellularLocation>
        <location evidence="1">Cell membrane</location>
        <topology evidence="1">Multi-pass membrane protein</topology>
    </subcellularLocation>
</comment>
<dbReference type="PROSITE" id="PS50262">
    <property type="entry name" value="G_PROTEIN_RECEP_F1_2"/>
    <property type="match status" value="1"/>
</dbReference>
<evidence type="ECO:0000259" key="7">
    <source>
        <dbReference type="PROSITE" id="PS50262"/>
    </source>
</evidence>
<dbReference type="GO" id="GO:0004930">
    <property type="term" value="F:G protein-coupled receptor activity"/>
    <property type="evidence" value="ECO:0007669"/>
    <property type="project" value="InterPro"/>
</dbReference>
<dbReference type="Gene3D" id="1.20.1070.10">
    <property type="entry name" value="Rhodopsin 7-helix transmembrane proteins"/>
    <property type="match status" value="1"/>
</dbReference>
<dbReference type="OrthoDB" id="5961208at2759"/>
<reference evidence="8 9" key="1">
    <citation type="journal article" date="2018" name="Sci. Rep.">
        <title>Comparative analysis of the Pocillopora damicornis genome highlights role of immune system in coral evolution.</title>
        <authorList>
            <person name="Cunning R."/>
            <person name="Bay R.A."/>
            <person name="Gillette P."/>
            <person name="Baker A.C."/>
            <person name="Traylor-Knowles N."/>
        </authorList>
    </citation>
    <scope>NUCLEOTIDE SEQUENCE [LARGE SCALE GENOMIC DNA]</scope>
    <source>
        <strain evidence="8">RSMAS</strain>
        <tissue evidence="8">Whole animal</tissue>
    </source>
</reference>
<feature type="transmembrane region" description="Helical" evidence="6">
    <location>
        <begin position="161"/>
        <end position="179"/>
    </location>
</feature>
<evidence type="ECO:0000313" key="9">
    <source>
        <dbReference type="Proteomes" id="UP000275408"/>
    </source>
</evidence>
<organism evidence="8 9">
    <name type="scientific">Pocillopora damicornis</name>
    <name type="common">Cauliflower coral</name>
    <name type="synonym">Millepora damicornis</name>
    <dbReference type="NCBI Taxonomy" id="46731"/>
    <lineage>
        <taxon>Eukaryota</taxon>
        <taxon>Metazoa</taxon>
        <taxon>Cnidaria</taxon>
        <taxon>Anthozoa</taxon>
        <taxon>Hexacorallia</taxon>
        <taxon>Scleractinia</taxon>
        <taxon>Astrocoeniina</taxon>
        <taxon>Pocilloporidae</taxon>
        <taxon>Pocillopora</taxon>
    </lineage>
</organism>
<dbReference type="OMA" id="PCFISEF"/>
<gene>
    <name evidence="8" type="ORF">pdam_00017496</name>
</gene>
<dbReference type="PANTHER" id="PTHR22750">
    <property type="entry name" value="G-PROTEIN COUPLED RECEPTOR"/>
    <property type="match status" value="1"/>
</dbReference>
<evidence type="ECO:0000256" key="6">
    <source>
        <dbReference type="SAM" id="Phobius"/>
    </source>
</evidence>
<dbReference type="GO" id="GO:0005886">
    <property type="term" value="C:plasma membrane"/>
    <property type="evidence" value="ECO:0007669"/>
    <property type="project" value="UniProtKB-SubCell"/>
</dbReference>
<keyword evidence="4 6" id="KW-1133">Transmembrane helix</keyword>
<accession>A0A3M6TG36</accession>
<dbReference type="Pfam" id="PF00001">
    <property type="entry name" value="7tm_1"/>
    <property type="match status" value="1"/>
</dbReference>
<keyword evidence="2" id="KW-1003">Cell membrane</keyword>
<sequence length="329" mass="37032">MEPNLTTNDTQYEALQEGRPCFISEFPRSVQSQFSHYSSLVLTPATTILGLWCFLSNGLVLVTILRGGLRFRPGFLYLCSLTLTDVLWGGVVTPLYIRFRIEELIAGEACFNRSDWDSPVMVVSFFLCLFAMVGTLGVMSVDRYLAVIKPWWYKAAMKMQYAITASFAVWVTSIFLVVLRQVKLFPRRVVETFEGGYVICFSTIVIAIQLCTLAALRKHNNAVAQKMEESSRVNPNLASQEIERQLAATTRHVVSLLGLCIIPIAILVGLSNVLQREFVLFVEPFYFPVASLCSSMNPVLYYKGNSVIREGIKKLVNCHSLKCFDSQNE</sequence>
<feature type="transmembrane region" description="Helical" evidence="6">
    <location>
        <begin position="119"/>
        <end position="141"/>
    </location>
</feature>
<feature type="transmembrane region" description="Helical" evidence="6">
    <location>
        <begin position="37"/>
        <end position="62"/>
    </location>
</feature>
<dbReference type="SUPFAM" id="SSF81321">
    <property type="entry name" value="Family A G protein-coupled receptor-like"/>
    <property type="match status" value="1"/>
</dbReference>
<name>A0A3M6TG36_POCDA</name>
<dbReference type="AlphaFoldDB" id="A0A3M6TG36"/>
<keyword evidence="3 6" id="KW-0812">Transmembrane</keyword>
<feature type="transmembrane region" description="Helical" evidence="6">
    <location>
        <begin position="74"/>
        <end position="99"/>
    </location>
</feature>
<evidence type="ECO:0000256" key="1">
    <source>
        <dbReference type="ARBA" id="ARBA00004651"/>
    </source>
</evidence>
<dbReference type="CDD" id="cd00637">
    <property type="entry name" value="7tm_classA_rhodopsin-like"/>
    <property type="match status" value="1"/>
</dbReference>
<evidence type="ECO:0000256" key="4">
    <source>
        <dbReference type="ARBA" id="ARBA00022989"/>
    </source>
</evidence>
<dbReference type="InterPro" id="IPR017452">
    <property type="entry name" value="GPCR_Rhodpsn_7TM"/>
</dbReference>
<feature type="transmembrane region" description="Helical" evidence="6">
    <location>
        <begin position="253"/>
        <end position="273"/>
    </location>
</feature>